<dbReference type="AlphaFoldDB" id="A0A6G1IRX3"/>
<evidence type="ECO:0000259" key="1">
    <source>
        <dbReference type="Pfam" id="PF12937"/>
    </source>
</evidence>
<dbReference type="SUPFAM" id="SSF81383">
    <property type="entry name" value="F-box domain"/>
    <property type="match status" value="1"/>
</dbReference>
<accession>A0A6G1IRX3</accession>
<dbReference type="InterPro" id="IPR001810">
    <property type="entry name" value="F-box_dom"/>
</dbReference>
<dbReference type="EMBL" id="MU005594">
    <property type="protein sequence ID" value="KAF2680848.1"/>
    <property type="molecule type" value="Genomic_DNA"/>
</dbReference>
<protein>
    <recommendedName>
        <fullName evidence="1">F-box domain-containing protein</fullName>
    </recommendedName>
</protein>
<keyword evidence="3" id="KW-1185">Reference proteome</keyword>
<dbReference type="Pfam" id="PF12937">
    <property type="entry name" value="F-box-like"/>
    <property type="match status" value="1"/>
</dbReference>
<reference evidence="2" key="1">
    <citation type="journal article" date="2020" name="Stud. Mycol.">
        <title>101 Dothideomycetes genomes: a test case for predicting lifestyles and emergence of pathogens.</title>
        <authorList>
            <person name="Haridas S."/>
            <person name="Albert R."/>
            <person name="Binder M."/>
            <person name="Bloem J."/>
            <person name="Labutti K."/>
            <person name="Salamov A."/>
            <person name="Andreopoulos B."/>
            <person name="Baker S."/>
            <person name="Barry K."/>
            <person name="Bills G."/>
            <person name="Bluhm B."/>
            <person name="Cannon C."/>
            <person name="Castanera R."/>
            <person name="Culley D."/>
            <person name="Daum C."/>
            <person name="Ezra D."/>
            <person name="Gonzalez J."/>
            <person name="Henrissat B."/>
            <person name="Kuo A."/>
            <person name="Liang C."/>
            <person name="Lipzen A."/>
            <person name="Lutzoni F."/>
            <person name="Magnuson J."/>
            <person name="Mondo S."/>
            <person name="Nolan M."/>
            <person name="Ohm R."/>
            <person name="Pangilinan J."/>
            <person name="Park H.-J."/>
            <person name="Ramirez L."/>
            <person name="Alfaro M."/>
            <person name="Sun H."/>
            <person name="Tritt A."/>
            <person name="Yoshinaga Y."/>
            <person name="Zwiers L.-H."/>
            <person name="Turgeon B."/>
            <person name="Goodwin S."/>
            <person name="Spatafora J."/>
            <person name="Crous P."/>
            <person name="Grigoriev I."/>
        </authorList>
    </citation>
    <scope>NUCLEOTIDE SEQUENCE</scope>
    <source>
        <strain evidence="2">CBS 122367</strain>
    </source>
</reference>
<dbReference type="InterPro" id="IPR036047">
    <property type="entry name" value="F-box-like_dom_sf"/>
</dbReference>
<feature type="domain" description="F-box" evidence="1">
    <location>
        <begin position="10"/>
        <end position="50"/>
    </location>
</feature>
<dbReference type="OrthoDB" id="3226064at2759"/>
<dbReference type="Proteomes" id="UP000799291">
    <property type="component" value="Unassembled WGS sequence"/>
</dbReference>
<sequence length="456" mass="51581">MTELLDLCYDVLIRILEEVEPEDLAACAQTSWAFHNFLEKNARLYKTHYLKNYDDPRVKPADAEPNWVEELQKLVKCRKILQSTNQDVKDSNFNFVASTIDSLISKASSQQETSLTTAQLSPLFGNPQNLDAFLYRSSLYGRAGTSAQKAASTEKDRQLSAKIHCLYGIPTTTAGRRALSTHPYARSRVYDLRGYTDANKWGPFRNDGSMHVDWEKVESLMVVLGYNSGLCCRRFLHRFRAPWSEPFEGVIPEKSTVLPEYPLTLVTEPEVSLEMKDPYGVSGVWSRIVCFLDYNDLFHFNFSSESALLPPDQPRDPIITEEAIRHIMMRLYVTKVETPGPSDGQALPVVHFSGKSRSVDASWDPNANSKIRGSVRLTPDGEVRWTTISIFYGEERWRSEGVQPGGPRSLRGVVGTWFDKDHDPHGPAGPTAFWKVAELTDEEEVESDGEDGHWLH</sequence>
<dbReference type="CDD" id="cd09917">
    <property type="entry name" value="F-box_SF"/>
    <property type="match status" value="1"/>
</dbReference>
<proteinExistence type="predicted"/>
<organism evidence="2 3">
    <name type="scientific">Lentithecium fluviatile CBS 122367</name>
    <dbReference type="NCBI Taxonomy" id="1168545"/>
    <lineage>
        <taxon>Eukaryota</taxon>
        <taxon>Fungi</taxon>
        <taxon>Dikarya</taxon>
        <taxon>Ascomycota</taxon>
        <taxon>Pezizomycotina</taxon>
        <taxon>Dothideomycetes</taxon>
        <taxon>Pleosporomycetidae</taxon>
        <taxon>Pleosporales</taxon>
        <taxon>Massarineae</taxon>
        <taxon>Lentitheciaceae</taxon>
        <taxon>Lentithecium</taxon>
    </lineage>
</organism>
<evidence type="ECO:0000313" key="2">
    <source>
        <dbReference type="EMBL" id="KAF2680848.1"/>
    </source>
</evidence>
<evidence type="ECO:0000313" key="3">
    <source>
        <dbReference type="Proteomes" id="UP000799291"/>
    </source>
</evidence>
<name>A0A6G1IRX3_9PLEO</name>
<gene>
    <name evidence="2" type="ORF">K458DRAFT_88548</name>
</gene>